<sequence>MRIPTPSPRTPSRTPAWACPRTLARQWGSGSDEQDRQGEQERHDGKDGRRRLARYALVKIGGALLSIALVIVATFFLFRLIPGDPTIAYTRDVPVTPEQLDLLRRRMGLDRPLGEQFLDFVLRTLRLDLGTSYEYRRPVTELIGERMGPTLLLVGTGLAVAVSLGMWQGTRAAWRHGGRFDRFSTATALTLWSVPTFWLGLLLLMVFAAGAGPLPGLFPTRGMQDVDAPGGPMYLLHVAHHLVLPCLTLVAVVYAQYLLVMRSSLLEEIGQDYVTTARAKGLRDDDVRRRHAVPNALLPTVTLVFMQIGFVVSGAVSVEFVYSWPGLGLLFVEAIKGPDYAVMQGTFMLVCVAVIVMNTLADVAYHVLDPRVRSA</sequence>
<protein>
    <submittedName>
        <fullName evidence="10">ABC transporter permease</fullName>
    </submittedName>
</protein>
<evidence type="ECO:0000256" key="7">
    <source>
        <dbReference type="RuleBase" id="RU363032"/>
    </source>
</evidence>
<feature type="region of interest" description="Disordered" evidence="8">
    <location>
        <begin position="1"/>
        <end position="47"/>
    </location>
</feature>
<proteinExistence type="inferred from homology"/>
<dbReference type="InterPro" id="IPR000515">
    <property type="entry name" value="MetI-like"/>
</dbReference>
<evidence type="ECO:0000256" key="5">
    <source>
        <dbReference type="ARBA" id="ARBA00022989"/>
    </source>
</evidence>
<keyword evidence="2 7" id="KW-0813">Transport</keyword>
<dbReference type="PANTHER" id="PTHR43376">
    <property type="entry name" value="OLIGOPEPTIDE TRANSPORT SYSTEM PERMEASE PROTEIN"/>
    <property type="match status" value="1"/>
</dbReference>
<dbReference type="PANTHER" id="PTHR43376:SF1">
    <property type="entry name" value="OLIGOPEPTIDE TRANSPORT SYSTEM PERMEASE PROTEIN"/>
    <property type="match status" value="1"/>
</dbReference>
<feature type="transmembrane region" description="Helical" evidence="7">
    <location>
        <begin position="234"/>
        <end position="255"/>
    </location>
</feature>
<evidence type="ECO:0000259" key="9">
    <source>
        <dbReference type="PROSITE" id="PS50928"/>
    </source>
</evidence>
<dbReference type="InterPro" id="IPR045621">
    <property type="entry name" value="BPD_transp_1_N"/>
</dbReference>
<feature type="transmembrane region" description="Helical" evidence="7">
    <location>
        <begin position="296"/>
        <end position="322"/>
    </location>
</feature>
<comment type="similarity">
    <text evidence="7">Belongs to the binding-protein-dependent transport system permease family.</text>
</comment>
<dbReference type="EMBL" id="BAAAWD010000022">
    <property type="protein sequence ID" value="GAA3035738.1"/>
    <property type="molecule type" value="Genomic_DNA"/>
</dbReference>
<feature type="domain" description="ABC transmembrane type-1" evidence="9">
    <location>
        <begin position="147"/>
        <end position="361"/>
    </location>
</feature>
<feature type="transmembrane region" description="Helical" evidence="7">
    <location>
        <begin position="147"/>
        <end position="167"/>
    </location>
</feature>
<dbReference type="Proteomes" id="UP001499930">
    <property type="component" value="Unassembled WGS sequence"/>
</dbReference>
<evidence type="ECO:0000256" key="8">
    <source>
        <dbReference type="SAM" id="MobiDB-lite"/>
    </source>
</evidence>
<dbReference type="InterPro" id="IPR035906">
    <property type="entry name" value="MetI-like_sf"/>
</dbReference>
<keyword evidence="11" id="KW-1185">Reference proteome</keyword>
<feature type="transmembrane region" description="Helical" evidence="7">
    <location>
        <begin position="188"/>
        <end position="214"/>
    </location>
</feature>
<feature type="transmembrane region" description="Helical" evidence="7">
    <location>
        <begin position="342"/>
        <end position="368"/>
    </location>
</feature>
<reference evidence="11" key="1">
    <citation type="journal article" date="2019" name="Int. J. Syst. Evol. Microbiol.">
        <title>The Global Catalogue of Microorganisms (GCM) 10K type strain sequencing project: providing services to taxonomists for standard genome sequencing and annotation.</title>
        <authorList>
            <consortium name="The Broad Institute Genomics Platform"/>
            <consortium name="The Broad Institute Genome Sequencing Center for Infectious Disease"/>
            <person name="Wu L."/>
            <person name="Ma J."/>
        </authorList>
    </citation>
    <scope>NUCLEOTIDE SEQUENCE [LARGE SCALE GENOMIC DNA]</scope>
    <source>
        <strain evidence="11">JCM 3106</strain>
    </source>
</reference>
<comment type="subcellular location">
    <subcellularLocation>
        <location evidence="1 7">Cell membrane</location>
        <topology evidence="1 7">Multi-pass membrane protein</topology>
    </subcellularLocation>
</comment>
<evidence type="ECO:0000256" key="6">
    <source>
        <dbReference type="ARBA" id="ARBA00023136"/>
    </source>
</evidence>
<gene>
    <name evidence="10" type="ORF">GCM10017559_74200</name>
</gene>
<evidence type="ECO:0000256" key="4">
    <source>
        <dbReference type="ARBA" id="ARBA00022692"/>
    </source>
</evidence>
<evidence type="ECO:0000313" key="11">
    <source>
        <dbReference type="Proteomes" id="UP001499930"/>
    </source>
</evidence>
<keyword evidence="3" id="KW-1003">Cell membrane</keyword>
<dbReference type="RefSeq" id="WP_344905348.1">
    <property type="nucleotide sequence ID" value="NZ_BAAAWD010000022.1"/>
</dbReference>
<evidence type="ECO:0000256" key="2">
    <source>
        <dbReference type="ARBA" id="ARBA00022448"/>
    </source>
</evidence>
<dbReference type="SUPFAM" id="SSF161098">
    <property type="entry name" value="MetI-like"/>
    <property type="match status" value="1"/>
</dbReference>
<keyword evidence="6 7" id="KW-0472">Membrane</keyword>
<name>A0ABP6L8E1_9ACTN</name>
<organism evidence="10 11">
    <name type="scientific">Streptosporangium longisporum</name>
    <dbReference type="NCBI Taxonomy" id="46187"/>
    <lineage>
        <taxon>Bacteria</taxon>
        <taxon>Bacillati</taxon>
        <taxon>Actinomycetota</taxon>
        <taxon>Actinomycetes</taxon>
        <taxon>Streptosporangiales</taxon>
        <taxon>Streptosporangiaceae</taxon>
        <taxon>Streptosporangium</taxon>
    </lineage>
</organism>
<dbReference type="Pfam" id="PF00528">
    <property type="entry name" value="BPD_transp_1"/>
    <property type="match status" value="1"/>
</dbReference>
<dbReference type="PROSITE" id="PS50928">
    <property type="entry name" value="ABC_TM1"/>
    <property type="match status" value="1"/>
</dbReference>
<accession>A0ABP6L8E1</accession>
<evidence type="ECO:0000256" key="1">
    <source>
        <dbReference type="ARBA" id="ARBA00004651"/>
    </source>
</evidence>
<evidence type="ECO:0000313" key="10">
    <source>
        <dbReference type="EMBL" id="GAA3035738.1"/>
    </source>
</evidence>
<evidence type="ECO:0000256" key="3">
    <source>
        <dbReference type="ARBA" id="ARBA00022475"/>
    </source>
</evidence>
<comment type="caution">
    <text evidence="10">The sequence shown here is derived from an EMBL/GenBank/DDBJ whole genome shotgun (WGS) entry which is preliminary data.</text>
</comment>
<feature type="compositionally biased region" description="Basic and acidic residues" evidence="8">
    <location>
        <begin position="33"/>
        <end position="47"/>
    </location>
</feature>
<dbReference type="Gene3D" id="1.10.3720.10">
    <property type="entry name" value="MetI-like"/>
    <property type="match status" value="1"/>
</dbReference>
<dbReference type="Pfam" id="PF19300">
    <property type="entry name" value="BPD_transp_1_N"/>
    <property type="match status" value="1"/>
</dbReference>
<keyword evidence="5 7" id="KW-1133">Transmembrane helix</keyword>
<feature type="transmembrane region" description="Helical" evidence="7">
    <location>
        <begin position="56"/>
        <end position="81"/>
    </location>
</feature>
<dbReference type="CDD" id="cd06261">
    <property type="entry name" value="TM_PBP2"/>
    <property type="match status" value="1"/>
</dbReference>
<keyword evidence="4 7" id="KW-0812">Transmembrane</keyword>